<evidence type="ECO:0008006" key="3">
    <source>
        <dbReference type="Google" id="ProtNLM"/>
    </source>
</evidence>
<dbReference type="OrthoDB" id="2570341at2"/>
<gene>
    <name evidence="1" type="ORF">D3M95_05545</name>
</gene>
<dbReference type="Gene3D" id="1.10.357.10">
    <property type="entry name" value="Tetracycline Repressor, domain 2"/>
    <property type="match status" value="1"/>
</dbReference>
<dbReference type="STRING" id="1451189.CFAL_04705"/>
<proteinExistence type="predicted"/>
<dbReference type="AlphaFoldDB" id="A0A418Q7P6"/>
<dbReference type="Proteomes" id="UP000285278">
    <property type="component" value="Unassembled WGS sequence"/>
</dbReference>
<name>A0A418Q7P6_9CORY</name>
<sequence>MQTTSRTPRKRTGPKPSFDKQDVIHEALKLGLDRFTMSEIANRLGVATSALYRICSTKTLLDFCLEQAAEHFPFSPTGDWHHLVRDYARNTWLICENYPGIENILLTNPRSHRHFKKHLAALVSALITEGFSADEARNIVELVSTITVSIHLAARAYRLAEERVSPVDPVKGVYPESFPLPAHEREESWSHLNDKIDLIIDGLSARRAAAA</sequence>
<comment type="caution">
    <text evidence="1">The sequence shown here is derived from an EMBL/GenBank/DDBJ whole genome shotgun (WGS) entry which is preliminary data.</text>
</comment>
<dbReference type="SUPFAM" id="SSF48498">
    <property type="entry name" value="Tetracyclin repressor-like, C-terminal domain"/>
    <property type="match status" value="1"/>
</dbReference>
<evidence type="ECO:0000313" key="1">
    <source>
        <dbReference type="EMBL" id="RIX35324.1"/>
    </source>
</evidence>
<dbReference type="EMBL" id="QXJK01000004">
    <property type="protein sequence ID" value="RIX35324.1"/>
    <property type="molecule type" value="Genomic_DNA"/>
</dbReference>
<dbReference type="InterPro" id="IPR009057">
    <property type="entry name" value="Homeodomain-like_sf"/>
</dbReference>
<protein>
    <recommendedName>
        <fullName evidence="3">TetR/AcrR family transcriptional regulator</fullName>
    </recommendedName>
</protein>
<dbReference type="InterPro" id="IPR036271">
    <property type="entry name" value="Tet_transcr_reg_TetR-rel_C_sf"/>
</dbReference>
<dbReference type="RefSeq" id="WP_119664652.1">
    <property type="nucleotide sequence ID" value="NZ_QXJK01000004.1"/>
</dbReference>
<dbReference type="SUPFAM" id="SSF46689">
    <property type="entry name" value="Homeodomain-like"/>
    <property type="match status" value="1"/>
</dbReference>
<organism evidence="1 2">
    <name type="scientific">Corynebacterium falsenii</name>
    <dbReference type="NCBI Taxonomy" id="108486"/>
    <lineage>
        <taxon>Bacteria</taxon>
        <taxon>Bacillati</taxon>
        <taxon>Actinomycetota</taxon>
        <taxon>Actinomycetes</taxon>
        <taxon>Mycobacteriales</taxon>
        <taxon>Corynebacteriaceae</taxon>
        <taxon>Corynebacterium</taxon>
    </lineage>
</organism>
<keyword evidence="2" id="KW-1185">Reference proteome</keyword>
<reference evidence="1 2" key="1">
    <citation type="submission" date="2018-09" db="EMBL/GenBank/DDBJ databases">
        <title>Optimization and identification of Corynebacterium falsenii FN1-14 from fish paste.</title>
        <authorList>
            <person name="Daroonpunt R."/>
            <person name="Tanasupawat S."/>
        </authorList>
    </citation>
    <scope>NUCLEOTIDE SEQUENCE [LARGE SCALE GENOMIC DNA]</scope>
    <source>
        <strain evidence="1 2">FN1-14</strain>
    </source>
</reference>
<accession>A0A418Q7P6</accession>
<evidence type="ECO:0000313" key="2">
    <source>
        <dbReference type="Proteomes" id="UP000285278"/>
    </source>
</evidence>